<organism evidence="4 5">
    <name type="scientific">Clostridium aestuarii</name>
    <dbReference type="NCBI Taxonomy" id="338193"/>
    <lineage>
        <taxon>Bacteria</taxon>
        <taxon>Bacillati</taxon>
        <taxon>Bacillota</taxon>
        <taxon>Clostridia</taxon>
        <taxon>Eubacteriales</taxon>
        <taxon>Clostridiaceae</taxon>
        <taxon>Clostridium</taxon>
    </lineage>
</organism>
<dbReference type="Pfam" id="PF00725">
    <property type="entry name" value="3HCDH"/>
    <property type="match status" value="1"/>
</dbReference>
<dbReference type="InterPro" id="IPR008927">
    <property type="entry name" value="6-PGluconate_DH-like_C_sf"/>
</dbReference>
<dbReference type="SUPFAM" id="SSF48179">
    <property type="entry name" value="6-phosphogluconate dehydrogenase C-terminal domain-like"/>
    <property type="match status" value="1"/>
</dbReference>
<feature type="domain" description="3-hydroxyacyl-CoA dehydrogenase C-terminal" evidence="3">
    <location>
        <begin position="15"/>
        <end position="111"/>
    </location>
</feature>
<comment type="similarity">
    <text evidence="2">Belongs to the 3-hydroxyacyl-CoA dehydrogenase family.</text>
</comment>
<evidence type="ECO:0000313" key="4">
    <source>
        <dbReference type="EMBL" id="MCY6485937.1"/>
    </source>
</evidence>
<dbReference type="PANTHER" id="PTHR48075:SF5">
    <property type="entry name" value="3-HYDROXYBUTYRYL-COA DEHYDROGENASE"/>
    <property type="match status" value="1"/>
</dbReference>
<dbReference type="RefSeq" id="WP_268042718.1">
    <property type="nucleotide sequence ID" value="NZ_JAPQER010000020.1"/>
</dbReference>
<evidence type="ECO:0000256" key="1">
    <source>
        <dbReference type="ARBA" id="ARBA00005086"/>
    </source>
</evidence>
<accession>A0ABT4D472</accession>
<dbReference type="InterPro" id="IPR006108">
    <property type="entry name" value="3HC_DH_C"/>
</dbReference>
<evidence type="ECO:0000256" key="2">
    <source>
        <dbReference type="ARBA" id="ARBA00009463"/>
    </source>
</evidence>
<comment type="pathway">
    <text evidence="1">Lipid metabolism; butanoate metabolism.</text>
</comment>
<dbReference type="EMBL" id="JAPQER010000020">
    <property type="protein sequence ID" value="MCY6485937.1"/>
    <property type="molecule type" value="Genomic_DNA"/>
</dbReference>
<dbReference type="InterPro" id="IPR013328">
    <property type="entry name" value="6PGD_dom2"/>
</dbReference>
<proteinExistence type="inferred from homology"/>
<dbReference type="PROSITE" id="PS00067">
    <property type="entry name" value="3HCDH"/>
    <property type="match status" value="1"/>
</dbReference>
<comment type="caution">
    <text evidence="4">The sequence shown here is derived from an EMBL/GenBank/DDBJ whole genome shotgun (WGS) entry which is preliminary data.</text>
</comment>
<dbReference type="InterPro" id="IPR006180">
    <property type="entry name" value="3-OHacyl-CoA_DH_CS"/>
</dbReference>
<gene>
    <name evidence="4" type="ORF">OW763_16690</name>
</gene>
<dbReference type="Gene3D" id="1.10.1040.10">
    <property type="entry name" value="N-(1-d-carboxylethyl)-l-norvaline Dehydrogenase, domain 2"/>
    <property type="match status" value="1"/>
</dbReference>
<reference evidence="4" key="1">
    <citation type="submission" date="2022-12" db="EMBL/GenBank/DDBJ databases">
        <authorList>
            <person name="Wang J."/>
        </authorList>
    </citation>
    <scope>NUCLEOTIDE SEQUENCE</scope>
    <source>
        <strain evidence="4">HY-45-18</strain>
    </source>
</reference>
<feature type="non-terminal residue" evidence="4">
    <location>
        <position position="1"/>
    </location>
</feature>
<sequence length="113" mass="12303">EEIGKQAVQVEEAPGFVVNRILIPMINEGVGILAEGIASAEDIDIAMKLGANHPMGPLALGDLIGLDVCLAIMDVLYNETQDSKYRAHSLLRKYVRAGWLGRKTGKGFFDYSK</sequence>
<dbReference type="Proteomes" id="UP001078443">
    <property type="component" value="Unassembled WGS sequence"/>
</dbReference>
<keyword evidence="5" id="KW-1185">Reference proteome</keyword>
<evidence type="ECO:0000259" key="3">
    <source>
        <dbReference type="Pfam" id="PF00725"/>
    </source>
</evidence>
<evidence type="ECO:0000313" key="5">
    <source>
        <dbReference type="Proteomes" id="UP001078443"/>
    </source>
</evidence>
<dbReference type="PANTHER" id="PTHR48075">
    <property type="entry name" value="3-HYDROXYACYL-COA DEHYDROGENASE FAMILY PROTEIN"/>
    <property type="match status" value="1"/>
</dbReference>
<name>A0ABT4D472_9CLOT</name>
<protein>
    <submittedName>
        <fullName evidence="4">3-hydroxyacyl-CoA dehydrogenase family protein</fullName>
    </submittedName>
</protein>